<dbReference type="Proteomes" id="UP000036771">
    <property type="component" value="Unassembled WGS sequence"/>
</dbReference>
<evidence type="ECO:0000256" key="3">
    <source>
        <dbReference type="ARBA" id="ARBA00022475"/>
    </source>
</evidence>
<dbReference type="STRING" id="1629334.Cva_00047"/>
<evidence type="ECO:0000256" key="10">
    <source>
        <dbReference type="ARBA" id="ARBA00022984"/>
    </source>
</evidence>
<evidence type="ECO:0000256" key="9">
    <source>
        <dbReference type="ARBA" id="ARBA00022960"/>
    </source>
</evidence>
<keyword evidence="3" id="KW-1003">Cell membrane</keyword>
<evidence type="ECO:0000256" key="2">
    <source>
        <dbReference type="ARBA" id="ARBA00004236"/>
    </source>
</evidence>
<keyword evidence="4" id="KW-0997">Cell inner membrane</keyword>
<evidence type="ECO:0000256" key="1">
    <source>
        <dbReference type="ARBA" id="ARBA00004167"/>
    </source>
</evidence>
<dbReference type="SUPFAM" id="SSF56519">
    <property type="entry name" value="Penicillin binding protein dimerisation domain"/>
    <property type="match status" value="1"/>
</dbReference>
<evidence type="ECO:0000256" key="5">
    <source>
        <dbReference type="ARBA" id="ARBA00022645"/>
    </source>
</evidence>
<evidence type="ECO:0000256" key="4">
    <source>
        <dbReference type="ARBA" id="ARBA00022519"/>
    </source>
</evidence>
<keyword evidence="12" id="KW-0472">Membrane</keyword>
<evidence type="ECO:0000313" key="17">
    <source>
        <dbReference type="Proteomes" id="UP000036771"/>
    </source>
</evidence>
<protein>
    <submittedName>
        <fullName evidence="16">Stage V sporulation protein D</fullName>
    </submittedName>
</protein>
<evidence type="ECO:0000256" key="12">
    <source>
        <dbReference type="ARBA" id="ARBA00023136"/>
    </source>
</evidence>
<evidence type="ECO:0000256" key="8">
    <source>
        <dbReference type="ARBA" id="ARBA00022801"/>
    </source>
</evidence>
<dbReference type="GO" id="GO:0008360">
    <property type="term" value="P:regulation of cell shape"/>
    <property type="evidence" value="ECO:0007669"/>
    <property type="project" value="UniProtKB-KW"/>
</dbReference>
<dbReference type="InterPro" id="IPR017790">
    <property type="entry name" value="Penicillin-binding_protein_2"/>
</dbReference>
<reference evidence="16 17" key="1">
    <citation type="submission" date="2015-03" db="EMBL/GenBank/DDBJ databases">
        <title>Caedibacter varicaedens, whole genome shotgun sequence.</title>
        <authorList>
            <person name="Suzuki H."/>
            <person name="Dapper A.L."/>
            <person name="Gibson A.K."/>
            <person name="Jackson C."/>
            <person name="Lee H."/>
            <person name="Pejaver V.R."/>
            <person name="Doak T."/>
            <person name="Lynch M."/>
        </authorList>
    </citation>
    <scope>NUCLEOTIDE SEQUENCE [LARGE SCALE GENOMIC DNA]</scope>
</reference>
<keyword evidence="5" id="KW-0121">Carboxypeptidase</keyword>
<evidence type="ECO:0000313" key="16">
    <source>
        <dbReference type="EMBL" id="GAO97416.1"/>
    </source>
</evidence>
<dbReference type="GO" id="GO:0071555">
    <property type="term" value="P:cell wall organization"/>
    <property type="evidence" value="ECO:0007669"/>
    <property type="project" value="UniProtKB-KW"/>
</dbReference>
<keyword evidence="17" id="KW-1185">Reference proteome</keyword>
<keyword evidence="13" id="KW-0961">Cell wall biogenesis/degradation</keyword>
<feature type="domain" description="Penicillin-binding protein dimerisation" evidence="15">
    <location>
        <begin position="42"/>
        <end position="210"/>
    </location>
</feature>
<dbReference type="SUPFAM" id="SSF56601">
    <property type="entry name" value="beta-lactamase/transpeptidase-like"/>
    <property type="match status" value="1"/>
</dbReference>
<evidence type="ECO:0000256" key="13">
    <source>
        <dbReference type="ARBA" id="ARBA00023316"/>
    </source>
</evidence>
<dbReference type="GO" id="GO:0071972">
    <property type="term" value="F:peptidoglycan L,D-transpeptidase activity"/>
    <property type="evidence" value="ECO:0007669"/>
    <property type="project" value="TreeGrafter"/>
</dbReference>
<dbReference type="PANTHER" id="PTHR30627">
    <property type="entry name" value="PEPTIDOGLYCAN D,D-TRANSPEPTIDASE"/>
    <property type="match status" value="1"/>
</dbReference>
<comment type="subcellular location">
    <subcellularLocation>
        <location evidence="2">Cell membrane</location>
    </subcellularLocation>
    <subcellularLocation>
        <location evidence="1">Membrane</location>
        <topology evidence="1">Single-pass membrane protein</topology>
    </subcellularLocation>
</comment>
<evidence type="ECO:0000256" key="6">
    <source>
        <dbReference type="ARBA" id="ARBA00022670"/>
    </source>
</evidence>
<keyword evidence="7" id="KW-0812">Transmembrane</keyword>
<dbReference type="Gene3D" id="3.90.1310.10">
    <property type="entry name" value="Penicillin-binding protein 2a (Domain 2)"/>
    <property type="match status" value="1"/>
</dbReference>
<evidence type="ECO:0000256" key="7">
    <source>
        <dbReference type="ARBA" id="ARBA00022692"/>
    </source>
</evidence>
<dbReference type="InterPro" id="IPR001460">
    <property type="entry name" value="PCN-bd_Tpept"/>
</dbReference>
<comment type="caution">
    <text evidence="16">The sequence shown here is derived from an EMBL/GenBank/DDBJ whole genome shotgun (WGS) entry which is preliminary data.</text>
</comment>
<keyword evidence="8" id="KW-0378">Hydrolase</keyword>
<dbReference type="GO" id="GO:0008658">
    <property type="term" value="F:penicillin binding"/>
    <property type="evidence" value="ECO:0007669"/>
    <property type="project" value="InterPro"/>
</dbReference>
<dbReference type="InterPro" id="IPR012338">
    <property type="entry name" value="Beta-lactam/transpept-like"/>
</dbReference>
<keyword evidence="6" id="KW-0645">Protease</keyword>
<keyword evidence="9" id="KW-0133">Cell shape</keyword>
<dbReference type="InterPro" id="IPR036138">
    <property type="entry name" value="PBP_dimer_sf"/>
</dbReference>
<dbReference type="InterPro" id="IPR050515">
    <property type="entry name" value="Beta-lactam/transpept"/>
</dbReference>
<dbReference type="PANTHER" id="PTHR30627:SF2">
    <property type="entry name" value="PEPTIDOGLYCAN D,D-TRANSPEPTIDASE MRDA"/>
    <property type="match status" value="1"/>
</dbReference>
<keyword evidence="10" id="KW-0573">Peptidoglycan synthesis</keyword>
<proteinExistence type="predicted"/>
<dbReference type="Gene3D" id="3.40.710.10">
    <property type="entry name" value="DD-peptidase/beta-lactamase superfamily"/>
    <property type="match status" value="1"/>
</dbReference>
<evidence type="ECO:0000259" key="15">
    <source>
        <dbReference type="Pfam" id="PF03717"/>
    </source>
</evidence>
<evidence type="ECO:0000259" key="14">
    <source>
        <dbReference type="Pfam" id="PF00905"/>
    </source>
</evidence>
<name>A0A0K8MAA8_9PROT</name>
<feature type="domain" description="Penicillin-binding protein transpeptidase" evidence="14">
    <location>
        <begin position="244"/>
        <end position="576"/>
    </location>
</feature>
<organism evidence="16 17">
    <name type="scientific">Caedimonas varicaedens</name>
    <dbReference type="NCBI Taxonomy" id="1629334"/>
    <lineage>
        <taxon>Bacteria</taxon>
        <taxon>Pseudomonadati</taxon>
        <taxon>Pseudomonadota</taxon>
        <taxon>Alphaproteobacteria</taxon>
        <taxon>Holosporales</taxon>
        <taxon>Caedimonadaceae</taxon>
        <taxon>Caedimonas</taxon>
    </lineage>
</organism>
<dbReference type="NCBIfam" id="TIGR03423">
    <property type="entry name" value="pbp2_mrdA"/>
    <property type="match status" value="1"/>
</dbReference>
<dbReference type="GO" id="GO:0009002">
    <property type="term" value="F:serine-type D-Ala-D-Ala carboxypeptidase activity"/>
    <property type="evidence" value="ECO:0007669"/>
    <property type="project" value="InterPro"/>
</dbReference>
<accession>A0A0K8MAA8</accession>
<dbReference type="Pfam" id="PF03717">
    <property type="entry name" value="PBP_dimer"/>
    <property type="match status" value="1"/>
</dbReference>
<evidence type="ECO:0000256" key="11">
    <source>
        <dbReference type="ARBA" id="ARBA00022989"/>
    </source>
</evidence>
<dbReference type="InterPro" id="IPR005311">
    <property type="entry name" value="PBP_dimer"/>
</dbReference>
<gene>
    <name evidence="16" type="primary">spoVD</name>
    <name evidence="16" type="ORF">Cva_00047</name>
</gene>
<dbReference type="GO" id="GO:0009252">
    <property type="term" value="P:peptidoglycan biosynthetic process"/>
    <property type="evidence" value="ECO:0007669"/>
    <property type="project" value="UniProtKB-KW"/>
</dbReference>
<dbReference type="Pfam" id="PF00905">
    <property type="entry name" value="Transpeptidase"/>
    <property type="match status" value="1"/>
</dbReference>
<dbReference type="GO" id="GO:0005886">
    <property type="term" value="C:plasma membrane"/>
    <property type="evidence" value="ECO:0007669"/>
    <property type="project" value="UniProtKB-SubCell"/>
</dbReference>
<keyword evidence="11" id="KW-1133">Transmembrane helix</keyword>
<dbReference type="AlphaFoldDB" id="A0A0K8MAA8"/>
<dbReference type="GO" id="GO:0006508">
    <property type="term" value="P:proteolysis"/>
    <property type="evidence" value="ECO:0007669"/>
    <property type="project" value="UniProtKB-KW"/>
</dbReference>
<sequence>MGGVKGVLTALLMGRLGYLGLVRSPHYQTLANGNRIKLQIILPQRGLIVDRIGLELANNTTNYCLTLTLEQVSNLEETLRRIDQFISLSPKSIETLQTEIKQTPKFKPFILKNNLNWDEVCKIQVNRPELNGINVEMGYKRHYPLASEFAHLIGFVQAPSDHDDVSEELANLPDYRIGRTGLEQQYECRLQGKAGYREIEVNAHRRVVRHLRKIESTSGSILNLSLNAELQKAAFQRLSEEKSGAAVVMNIKTGEVLSCISTPSFDSNLFVNGIGHEDWNTLNNSLYTPLTNKAIQGVYPPGSIFKLVVALAALETGKISPSRESFCKGFVDVGTHRFHCVHRTGHGRVDMVRALQMSCDTYFYELAPLIGIDCIADMAFKMGLGEKTGIELPNEKKGLVATRSWKKMKLNQSWTIGDTINASIGQGAMLSTPLQMTMLMARVLTGTAVIPTLLYQNNRDAVHFSGLSLNPGNLEVLKKGMDACVNDPWGSAYASRIEEPLHKIGGKTATSQVRRISKFERQTRVLKNEEIEWKRRDHSIFAGYAPIHAPLYATCVLVEHGGGGGRTATPIARDILWAVQKEQKT</sequence>
<dbReference type="EMBL" id="BBVC01000002">
    <property type="protein sequence ID" value="GAO97416.1"/>
    <property type="molecule type" value="Genomic_DNA"/>
</dbReference>